<reference evidence="6 7" key="1">
    <citation type="journal article" date="2016" name="Nat. Commun.">
        <title>Thousands of microbial genomes shed light on interconnected biogeochemical processes in an aquifer system.</title>
        <authorList>
            <person name="Anantharaman K."/>
            <person name="Brown C.T."/>
            <person name="Hug L.A."/>
            <person name="Sharon I."/>
            <person name="Castelle C.J."/>
            <person name="Probst A.J."/>
            <person name="Thomas B.C."/>
            <person name="Singh A."/>
            <person name="Wilkins M.J."/>
            <person name="Karaoz U."/>
            <person name="Brodie E.L."/>
            <person name="Williams K.H."/>
            <person name="Hubbard S.S."/>
            <person name="Banfield J.F."/>
        </authorList>
    </citation>
    <scope>NUCLEOTIDE SEQUENCE [LARGE SCALE GENOMIC DNA]</scope>
</reference>
<name>A0A1F6V1E4_9BACT</name>
<dbReference type="PANTHER" id="PTHR43701:SF2">
    <property type="entry name" value="MEMBRANE TRANSPORTER PROTEIN YJNA-RELATED"/>
    <property type="match status" value="1"/>
</dbReference>
<keyword evidence="3 5" id="KW-1133">Transmembrane helix</keyword>
<feature type="transmembrane region" description="Helical" evidence="5">
    <location>
        <begin position="7"/>
        <end position="38"/>
    </location>
</feature>
<dbReference type="AlphaFoldDB" id="A0A1F6V1E4"/>
<accession>A0A1F6V1E4</accession>
<dbReference type="InterPro" id="IPR002781">
    <property type="entry name" value="TM_pro_TauE-like"/>
</dbReference>
<keyword evidence="5" id="KW-1003">Cell membrane</keyword>
<dbReference type="Proteomes" id="UP000177602">
    <property type="component" value="Unassembled WGS sequence"/>
</dbReference>
<evidence type="ECO:0000256" key="3">
    <source>
        <dbReference type="ARBA" id="ARBA00022989"/>
    </source>
</evidence>
<keyword evidence="4 5" id="KW-0472">Membrane</keyword>
<dbReference type="EMBL" id="MFTN01000001">
    <property type="protein sequence ID" value="OGI63581.1"/>
    <property type="molecule type" value="Genomic_DNA"/>
</dbReference>
<dbReference type="STRING" id="1801737.A2818_02025"/>
<proteinExistence type="inferred from homology"/>
<feature type="transmembrane region" description="Helical" evidence="5">
    <location>
        <begin position="74"/>
        <end position="94"/>
    </location>
</feature>
<comment type="subcellular location">
    <subcellularLocation>
        <location evidence="5">Cell membrane</location>
        <topology evidence="5">Multi-pass membrane protein</topology>
    </subcellularLocation>
    <subcellularLocation>
        <location evidence="1">Membrane</location>
        <topology evidence="1">Multi-pass membrane protein</topology>
    </subcellularLocation>
</comment>
<evidence type="ECO:0000256" key="2">
    <source>
        <dbReference type="ARBA" id="ARBA00022692"/>
    </source>
</evidence>
<sequence length="248" mass="26830">MPEIINLILVFLVGIVASFFSSTVGGSAMISIPALIFLGLPPQIAIATDRLGGFGSQATSLFKFWKADKIVWKYIPLLAVVSVIGSVIGANILLSVNPEILQKLTGFLLLVFLPFVIFNKNIGVQHTETSKFKKTIGYIVYFFLQIFNSFFGVGTGPFFFYTLVIAFGLSMIEASATRIIPLIIMAISSVIVFALHGIIDYKVGIILLLGMAIGGYIGAHVALKKGNAWVKGLFAIMVIVAGIKLLFF</sequence>
<dbReference type="PANTHER" id="PTHR43701">
    <property type="entry name" value="MEMBRANE TRANSPORTER PROTEIN MJ0441-RELATED"/>
    <property type="match status" value="1"/>
</dbReference>
<feature type="transmembrane region" description="Helical" evidence="5">
    <location>
        <begin position="229"/>
        <end position="247"/>
    </location>
</feature>
<evidence type="ECO:0000256" key="1">
    <source>
        <dbReference type="ARBA" id="ARBA00004141"/>
    </source>
</evidence>
<feature type="transmembrane region" description="Helical" evidence="5">
    <location>
        <begin position="179"/>
        <end position="198"/>
    </location>
</feature>
<evidence type="ECO:0000313" key="7">
    <source>
        <dbReference type="Proteomes" id="UP000177602"/>
    </source>
</evidence>
<dbReference type="Pfam" id="PF01925">
    <property type="entry name" value="TauE"/>
    <property type="match status" value="1"/>
</dbReference>
<dbReference type="InterPro" id="IPR051598">
    <property type="entry name" value="TSUP/Inactive_protease-like"/>
</dbReference>
<feature type="transmembrane region" description="Helical" evidence="5">
    <location>
        <begin position="100"/>
        <end position="118"/>
    </location>
</feature>
<feature type="transmembrane region" description="Helical" evidence="5">
    <location>
        <begin position="205"/>
        <end position="223"/>
    </location>
</feature>
<gene>
    <name evidence="6" type="ORF">A2818_02025</name>
</gene>
<evidence type="ECO:0000256" key="5">
    <source>
        <dbReference type="RuleBase" id="RU363041"/>
    </source>
</evidence>
<comment type="caution">
    <text evidence="6">The sequence shown here is derived from an EMBL/GenBank/DDBJ whole genome shotgun (WGS) entry which is preliminary data.</text>
</comment>
<dbReference type="GO" id="GO:0005886">
    <property type="term" value="C:plasma membrane"/>
    <property type="evidence" value="ECO:0007669"/>
    <property type="project" value="UniProtKB-SubCell"/>
</dbReference>
<evidence type="ECO:0000256" key="4">
    <source>
        <dbReference type="ARBA" id="ARBA00023136"/>
    </source>
</evidence>
<evidence type="ECO:0000313" key="6">
    <source>
        <dbReference type="EMBL" id="OGI63581.1"/>
    </source>
</evidence>
<protein>
    <recommendedName>
        <fullName evidence="5">Probable membrane transporter protein</fullName>
    </recommendedName>
</protein>
<feature type="transmembrane region" description="Helical" evidence="5">
    <location>
        <begin position="139"/>
        <end position="167"/>
    </location>
</feature>
<organism evidence="6 7">
    <name type="scientific">Candidatus Nomurabacteria bacterium RIFCSPHIGHO2_01_FULL_40_12</name>
    <dbReference type="NCBI Taxonomy" id="1801737"/>
    <lineage>
        <taxon>Bacteria</taxon>
        <taxon>Candidatus Nomuraibacteriota</taxon>
    </lineage>
</organism>
<keyword evidence="2 5" id="KW-0812">Transmembrane</keyword>
<comment type="similarity">
    <text evidence="5">Belongs to the 4-toluene sulfonate uptake permease (TSUP) (TC 2.A.102) family.</text>
</comment>